<dbReference type="NCBIfam" id="NF004363">
    <property type="entry name" value="PRK05738.2-4"/>
    <property type="match status" value="1"/>
</dbReference>
<evidence type="ECO:0000313" key="5">
    <source>
        <dbReference type="EMBL" id="SEP94470.1"/>
    </source>
</evidence>
<dbReference type="GO" id="GO:0005840">
    <property type="term" value="C:ribosome"/>
    <property type="evidence" value="ECO:0007669"/>
    <property type="project" value="UniProtKB-KW"/>
</dbReference>
<dbReference type="GO" id="GO:1990904">
    <property type="term" value="C:ribonucleoprotein complex"/>
    <property type="evidence" value="ECO:0007669"/>
    <property type="project" value="UniProtKB-KW"/>
</dbReference>
<sequence length="98" mass="10808">MAKTILIKPVVSEKAELLSEVRAQYTFVVEKTANKIEIRNAVEAQYGVSVDRVNTAIMPGKTKNRSTKSGLIRGRVPAFKKAIVTLADGETIDLYNEL</sequence>
<dbReference type="GO" id="GO:0019843">
    <property type="term" value="F:rRNA binding"/>
    <property type="evidence" value="ECO:0007669"/>
    <property type="project" value="UniProtKB-UniRule"/>
</dbReference>
<dbReference type="RefSeq" id="WP_090165807.1">
    <property type="nucleotide sequence ID" value="NZ_FOFB01000004.1"/>
</dbReference>
<dbReference type="PANTHER" id="PTHR11620">
    <property type="entry name" value="60S RIBOSOMAL PROTEIN L23A"/>
    <property type="match status" value="1"/>
</dbReference>
<evidence type="ECO:0000256" key="2">
    <source>
        <dbReference type="ARBA" id="ARBA00022980"/>
    </source>
</evidence>
<keyword evidence="4" id="KW-0694">RNA-binding</keyword>
<dbReference type="InterPro" id="IPR013025">
    <property type="entry name" value="Ribosomal_uL23-like"/>
</dbReference>
<dbReference type="SUPFAM" id="SSF54189">
    <property type="entry name" value="Ribosomal proteins S24e, L23 and L15e"/>
    <property type="match status" value="1"/>
</dbReference>
<dbReference type="InterPro" id="IPR012678">
    <property type="entry name" value="Ribosomal_uL23/eL15/eS24_sf"/>
</dbReference>
<dbReference type="FunCoup" id="A0A1H9BZR4">
    <property type="interactions" value="350"/>
</dbReference>
<dbReference type="HAMAP" id="MF_01369_B">
    <property type="entry name" value="Ribosomal_uL23_B"/>
    <property type="match status" value="1"/>
</dbReference>
<evidence type="ECO:0000313" key="6">
    <source>
        <dbReference type="Proteomes" id="UP000199021"/>
    </source>
</evidence>
<dbReference type="Proteomes" id="UP000199021">
    <property type="component" value="Unassembled WGS sequence"/>
</dbReference>
<keyword evidence="6" id="KW-1185">Reference proteome</keyword>
<dbReference type="InParanoid" id="A0A1H9BZR4"/>
<dbReference type="GO" id="GO:0006412">
    <property type="term" value="P:translation"/>
    <property type="evidence" value="ECO:0007669"/>
    <property type="project" value="UniProtKB-UniRule"/>
</dbReference>
<keyword evidence="2 4" id="KW-0689">Ribosomal protein</keyword>
<protein>
    <recommendedName>
        <fullName evidence="4">Large ribosomal subunit protein uL23</fullName>
    </recommendedName>
</protein>
<organism evidence="5 6">
    <name type="scientific">Neolewinella agarilytica</name>
    <dbReference type="NCBI Taxonomy" id="478744"/>
    <lineage>
        <taxon>Bacteria</taxon>
        <taxon>Pseudomonadati</taxon>
        <taxon>Bacteroidota</taxon>
        <taxon>Saprospiria</taxon>
        <taxon>Saprospirales</taxon>
        <taxon>Lewinellaceae</taxon>
        <taxon>Neolewinella</taxon>
    </lineage>
</organism>
<name>A0A1H9BZR4_9BACT</name>
<dbReference type="InterPro" id="IPR012677">
    <property type="entry name" value="Nucleotide-bd_a/b_plait_sf"/>
</dbReference>
<evidence type="ECO:0000256" key="1">
    <source>
        <dbReference type="ARBA" id="ARBA00006700"/>
    </source>
</evidence>
<evidence type="ECO:0000256" key="4">
    <source>
        <dbReference type="HAMAP-Rule" id="MF_01369"/>
    </source>
</evidence>
<accession>A0A1H9BZR4</accession>
<keyword evidence="4" id="KW-0699">rRNA-binding</keyword>
<comment type="subunit">
    <text evidence="4">Part of the 50S ribosomal subunit. Contacts protein L29, and trigger factor when it is bound to the ribosome.</text>
</comment>
<dbReference type="AlphaFoldDB" id="A0A1H9BZR4"/>
<keyword evidence="3 4" id="KW-0687">Ribonucleoprotein</keyword>
<comment type="function">
    <text evidence="4">One of the early assembly proteins it binds 23S rRNA. One of the proteins that surrounds the polypeptide exit tunnel on the outside of the ribosome. Forms the main docking site for trigger factor binding to the ribosome.</text>
</comment>
<dbReference type="EMBL" id="FOFB01000004">
    <property type="protein sequence ID" value="SEP94470.1"/>
    <property type="molecule type" value="Genomic_DNA"/>
</dbReference>
<dbReference type="Gene3D" id="3.30.70.330">
    <property type="match status" value="1"/>
</dbReference>
<evidence type="ECO:0000256" key="3">
    <source>
        <dbReference type="ARBA" id="ARBA00023274"/>
    </source>
</evidence>
<dbReference type="Pfam" id="PF00276">
    <property type="entry name" value="Ribosomal_L23"/>
    <property type="match status" value="1"/>
</dbReference>
<proteinExistence type="inferred from homology"/>
<comment type="similarity">
    <text evidence="1 4">Belongs to the universal ribosomal protein uL23 family.</text>
</comment>
<gene>
    <name evidence="4" type="primary">rplW</name>
    <name evidence="5" type="ORF">SAMN05444359_10413</name>
</gene>
<dbReference type="STRING" id="478744.SAMN05444359_10413"/>
<dbReference type="GO" id="GO:0003735">
    <property type="term" value="F:structural constituent of ribosome"/>
    <property type="evidence" value="ECO:0007669"/>
    <property type="project" value="InterPro"/>
</dbReference>
<dbReference type="OrthoDB" id="9797862at2"/>
<reference evidence="6" key="1">
    <citation type="submission" date="2016-10" db="EMBL/GenBank/DDBJ databases">
        <authorList>
            <person name="Varghese N."/>
            <person name="Submissions S."/>
        </authorList>
    </citation>
    <scope>NUCLEOTIDE SEQUENCE [LARGE SCALE GENOMIC DNA]</scope>
    <source>
        <strain evidence="6">DSM 24740</strain>
    </source>
</reference>